<reference evidence="1 2" key="1">
    <citation type="journal article" date="2022" name="New Phytol.">
        <title>Ecological generalism drives hyperdiversity of secondary metabolite gene clusters in xylarialean endophytes.</title>
        <authorList>
            <person name="Franco M.E.E."/>
            <person name="Wisecaver J.H."/>
            <person name="Arnold A.E."/>
            <person name="Ju Y.M."/>
            <person name="Slot J.C."/>
            <person name="Ahrendt S."/>
            <person name="Moore L.P."/>
            <person name="Eastman K.E."/>
            <person name="Scott K."/>
            <person name="Konkel Z."/>
            <person name="Mondo S.J."/>
            <person name="Kuo A."/>
            <person name="Hayes R.D."/>
            <person name="Haridas S."/>
            <person name="Andreopoulos B."/>
            <person name="Riley R."/>
            <person name="LaButti K."/>
            <person name="Pangilinan J."/>
            <person name="Lipzen A."/>
            <person name="Amirebrahimi M."/>
            <person name="Yan J."/>
            <person name="Adam C."/>
            <person name="Keymanesh K."/>
            <person name="Ng V."/>
            <person name="Louie K."/>
            <person name="Northen T."/>
            <person name="Drula E."/>
            <person name="Henrissat B."/>
            <person name="Hsieh H.M."/>
            <person name="Youens-Clark K."/>
            <person name="Lutzoni F."/>
            <person name="Miadlikowska J."/>
            <person name="Eastwood D.C."/>
            <person name="Hamelin R.C."/>
            <person name="Grigoriev I.V."/>
            <person name="U'Ren J.M."/>
        </authorList>
    </citation>
    <scope>NUCLEOTIDE SEQUENCE [LARGE SCALE GENOMIC DNA]</scope>
    <source>
        <strain evidence="1 2">ER1909</strain>
    </source>
</reference>
<sequence length="248" mass="28493">MKTTTEHRHVSLASAEEAVEQFTVMLKKYASDRTGIFSRSCYEWAIKAYEEANEQVETIRSCAPQDDAFFAKRLDYMDEALARVGFLRFNAPSKINTWPKLVERAMQKKAERPKNHNKEKKGKSKAAQVSKGAYVSEAERGAALTNAADAIAKYFKICQTEIYELVPPGYGVMNSYSLVEGGRDIINMNYRKTREVVKKATEVDSVKGAWYEEALRIIRDQARDYWSPYLDYDSDEWDSEDSDYDESY</sequence>
<dbReference type="EMBL" id="MU394370">
    <property type="protein sequence ID" value="KAI6082497.1"/>
    <property type="molecule type" value="Genomic_DNA"/>
</dbReference>
<organism evidence="1 2">
    <name type="scientific">Hypoxylon rubiginosum</name>
    <dbReference type="NCBI Taxonomy" id="110542"/>
    <lineage>
        <taxon>Eukaryota</taxon>
        <taxon>Fungi</taxon>
        <taxon>Dikarya</taxon>
        <taxon>Ascomycota</taxon>
        <taxon>Pezizomycotina</taxon>
        <taxon>Sordariomycetes</taxon>
        <taxon>Xylariomycetidae</taxon>
        <taxon>Xylariales</taxon>
        <taxon>Hypoxylaceae</taxon>
        <taxon>Hypoxylon</taxon>
    </lineage>
</organism>
<dbReference type="Proteomes" id="UP001497680">
    <property type="component" value="Unassembled WGS sequence"/>
</dbReference>
<evidence type="ECO:0000313" key="2">
    <source>
        <dbReference type="Proteomes" id="UP001497680"/>
    </source>
</evidence>
<comment type="caution">
    <text evidence="1">The sequence shown here is derived from an EMBL/GenBank/DDBJ whole genome shotgun (WGS) entry which is preliminary data.</text>
</comment>
<keyword evidence="2" id="KW-1185">Reference proteome</keyword>
<proteinExistence type="predicted"/>
<gene>
    <name evidence="1" type="ORF">F4821DRAFT_263906</name>
</gene>
<protein>
    <submittedName>
        <fullName evidence="1">Uncharacterized protein</fullName>
    </submittedName>
</protein>
<name>A0ACC0CQC4_9PEZI</name>
<evidence type="ECO:0000313" key="1">
    <source>
        <dbReference type="EMBL" id="KAI6082497.1"/>
    </source>
</evidence>
<accession>A0ACC0CQC4</accession>